<dbReference type="CDD" id="cd08204">
    <property type="entry name" value="ArfGap"/>
    <property type="match status" value="1"/>
</dbReference>
<keyword evidence="2 3" id="KW-0863">Zinc-finger</keyword>
<evidence type="ECO:0000259" key="5">
    <source>
        <dbReference type="PROSITE" id="PS50115"/>
    </source>
</evidence>
<feature type="domain" description="PH" evidence="4">
    <location>
        <begin position="258"/>
        <end position="364"/>
    </location>
</feature>
<dbReference type="InterPro" id="IPR001849">
    <property type="entry name" value="PH_domain"/>
</dbReference>
<dbReference type="PANTHER" id="PTHR45819:SF5">
    <property type="entry name" value="CENTAURIN-GAMMA-1A"/>
    <property type="match status" value="1"/>
</dbReference>
<evidence type="ECO:0000256" key="3">
    <source>
        <dbReference type="PROSITE-ProRule" id="PRU00288"/>
    </source>
</evidence>
<dbReference type="OrthoDB" id="6136903at2759"/>
<dbReference type="PROSITE" id="PS50003">
    <property type="entry name" value="PH_DOMAIN"/>
    <property type="match status" value="1"/>
</dbReference>
<dbReference type="PROSITE" id="PS50115">
    <property type="entry name" value="ARFGAP"/>
    <property type="match status" value="1"/>
</dbReference>
<dbReference type="AlphaFoldDB" id="A0A8J2LLH3"/>
<keyword evidence="7" id="KW-1185">Reference proteome</keyword>
<evidence type="ECO:0000313" key="7">
    <source>
        <dbReference type="Proteomes" id="UP000708208"/>
    </source>
</evidence>
<evidence type="ECO:0000256" key="1">
    <source>
        <dbReference type="ARBA" id="ARBA00005430"/>
    </source>
</evidence>
<dbReference type="Proteomes" id="UP000708208">
    <property type="component" value="Unassembled WGS sequence"/>
</dbReference>
<name>A0A8J2LLH3_9HEXA</name>
<dbReference type="SMART" id="SM00233">
    <property type="entry name" value="PH"/>
    <property type="match status" value="1"/>
</dbReference>
<organism evidence="6 7">
    <name type="scientific">Allacma fusca</name>
    <dbReference type="NCBI Taxonomy" id="39272"/>
    <lineage>
        <taxon>Eukaryota</taxon>
        <taxon>Metazoa</taxon>
        <taxon>Ecdysozoa</taxon>
        <taxon>Arthropoda</taxon>
        <taxon>Hexapoda</taxon>
        <taxon>Collembola</taxon>
        <taxon>Symphypleona</taxon>
        <taxon>Sminthuridae</taxon>
        <taxon>Allacma</taxon>
    </lineage>
</organism>
<evidence type="ECO:0000313" key="6">
    <source>
        <dbReference type="EMBL" id="CAG7834143.1"/>
    </source>
</evidence>
<dbReference type="InterPro" id="IPR051282">
    <property type="entry name" value="Arf-GAP_GTPase_ANK_PH"/>
</dbReference>
<reference evidence="6" key="1">
    <citation type="submission" date="2021-06" db="EMBL/GenBank/DDBJ databases">
        <authorList>
            <person name="Hodson N. C."/>
            <person name="Mongue J. A."/>
            <person name="Jaron S. K."/>
        </authorList>
    </citation>
    <scope>NUCLEOTIDE SEQUENCE</scope>
</reference>
<keyword evidence="2 3" id="KW-0479">Metal-binding</keyword>
<proteinExistence type="inferred from homology"/>
<comment type="similarity">
    <text evidence="1">Belongs to the centaurin gamma-like family.</text>
</comment>
<feature type="domain" description="Arf-GAP" evidence="5">
    <location>
        <begin position="379"/>
        <end position="490"/>
    </location>
</feature>
<keyword evidence="2 3" id="KW-0862">Zinc</keyword>
<evidence type="ECO:0000259" key="4">
    <source>
        <dbReference type="PROSITE" id="PS50003"/>
    </source>
</evidence>
<dbReference type="PANTHER" id="PTHR45819">
    <property type="entry name" value="CENTAURIN-GAMMA-1A"/>
    <property type="match status" value="1"/>
</dbReference>
<dbReference type="SMART" id="SM00105">
    <property type="entry name" value="ArfGap"/>
    <property type="match status" value="1"/>
</dbReference>
<dbReference type="GO" id="GO:0008270">
    <property type="term" value="F:zinc ion binding"/>
    <property type="evidence" value="ECO:0007669"/>
    <property type="project" value="UniProtKB-KW"/>
</dbReference>
<dbReference type="GO" id="GO:0005096">
    <property type="term" value="F:GTPase activator activity"/>
    <property type="evidence" value="ECO:0007669"/>
    <property type="project" value="InterPro"/>
</dbReference>
<protein>
    <submittedName>
        <fullName evidence="6">Uncharacterized protein</fullName>
    </submittedName>
</protein>
<gene>
    <name evidence="6" type="ORF">AFUS01_LOCUS43676</name>
</gene>
<dbReference type="EMBL" id="CAJVCH010570129">
    <property type="protein sequence ID" value="CAG7834143.1"/>
    <property type="molecule type" value="Genomic_DNA"/>
</dbReference>
<dbReference type="InterPro" id="IPR001164">
    <property type="entry name" value="ArfGAP_dom"/>
</dbReference>
<evidence type="ECO:0000256" key="2">
    <source>
        <dbReference type="ARBA" id="ARBA00022771"/>
    </source>
</evidence>
<dbReference type="Pfam" id="PF01412">
    <property type="entry name" value="ArfGap"/>
    <property type="match status" value="1"/>
</dbReference>
<sequence length="552" mass="62692">MDSALESIRSEIRRFESVHPSIYSIYELLETISDSPVANLIREHVVSIEDSFVNSQEWTLSREVKEIRIGVIGDVHSEKSSLVHRYITGTFLHDDSPDGGRFKKELTIGSKSYLLLIRDEADVDQIENLYSWIHCLIVVSNSHLANSVVANIRTNVPVLLVGICTHGSDFVDSFTQVQHDAFAQILHWDRDEIDLVFSTATQLALNQINLMNVLNQNEKKVPTCNNTPLSTPISNRKLRRRSNLFNNSCKSLGVGRTIPIKQGLLYKKTDKSKRWKKKYVILLQDEMVYYNSLNDYMENCNGKSIKLMNTCIKPSTGMMKGVDTKNSAMPGFTLTTLEKKVYEFEVDSNEELESWVKLVQEVIMSLIQHSGSGTSNIDKILLERIKRLPGNDFCADCGNNNPMWTCINHGTLVCIRCSGIHRQLGTHISRIRSLQLDEFSNDQLEMLLLVGNQTFNKVYGGTCPENESIQDYIREKYVLRKFVRSTNVKELKESLSLRNVEGVIRYIANQLPFSKDIDASKFSIIQHFALQSSVTNHRGTAGQPTSKSNYHT</sequence>
<comment type="caution">
    <text evidence="6">The sequence shown here is derived from an EMBL/GenBank/DDBJ whole genome shotgun (WGS) entry which is preliminary data.</text>
</comment>
<dbReference type="GO" id="GO:0003924">
    <property type="term" value="F:GTPase activity"/>
    <property type="evidence" value="ECO:0007669"/>
    <property type="project" value="TreeGrafter"/>
</dbReference>
<dbReference type="Pfam" id="PF00169">
    <property type="entry name" value="PH"/>
    <property type="match status" value="1"/>
</dbReference>
<accession>A0A8J2LLH3</accession>